<dbReference type="GO" id="GO:0003824">
    <property type="term" value="F:catalytic activity"/>
    <property type="evidence" value="ECO:0007669"/>
    <property type="project" value="InterPro"/>
</dbReference>
<evidence type="ECO:0000256" key="3">
    <source>
        <dbReference type="ARBA" id="ARBA00022723"/>
    </source>
</evidence>
<dbReference type="GO" id="GO:0005506">
    <property type="term" value="F:iron ion binding"/>
    <property type="evidence" value="ECO:0007669"/>
    <property type="project" value="UniProtKB-UniRule"/>
</dbReference>
<feature type="binding site" evidence="6">
    <location>
        <position position="397"/>
    </location>
    <ligand>
        <name>[4Fe-4S] cluster</name>
        <dbReference type="ChEBI" id="CHEBI:49883"/>
        <note>4Fe-4S-S-AdoMet</note>
    </ligand>
</feature>
<evidence type="ECO:0000256" key="1">
    <source>
        <dbReference type="ARBA" id="ARBA00022485"/>
    </source>
</evidence>
<dbReference type="AlphaFoldDB" id="A0A368NJG7"/>
<feature type="binding site" evidence="6">
    <location>
        <position position="394"/>
    </location>
    <ligand>
        <name>[4Fe-4S] cluster</name>
        <dbReference type="ChEBI" id="CHEBI:49883"/>
        <note>4Fe-4S-S-AdoMet</note>
    </ligand>
</feature>
<dbReference type="GO" id="GO:0051539">
    <property type="term" value="F:4 iron, 4 sulfur cluster binding"/>
    <property type="evidence" value="ECO:0007669"/>
    <property type="project" value="UniProtKB-KW"/>
</dbReference>
<dbReference type="EMBL" id="QPID01000005">
    <property type="protein sequence ID" value="RCU50023.1"/>
    <property type="molecule type" value="Genomic_DNA"/>
</dbReference>
<dbReference type="PROSITE" id="PS01278">
    <property type="entry name" value="MTTASE_RADICAL"/>
    <property type="match status" value="1"/>
</dbReference>
<keyword evidence="3 6" id="KW-0479">Metal-binding</keyword>
<dbReference type="InterPro" id="IPR023404">
    <property type="entry name" value="rSAM_horseshoe"/>
</dbReference>
<evidence type="ECO:0000256" key="2">
    <source>
        <dbReference type="ARBA" id="ARBA00022691"/>
    </source>
</evidence>
<dbReference type="SUPFAM" id="SSF102114">
    <property type="entry name" value="Radical SAM enzymes"/>
    <property type="match status" value="1"/>
</dbReference>
<reference evidence="9 10" key="1">
    <citation type="submission" date="2018-07" db="EMBL/GenBank/DDBJ databases">
        <title>Corallincola holothuriorum sp. nov., a new facultative anaerobe isolated from sea cucumber Apostichopus japonicus.</title>
        <authorList>
            <person name="Xia H."/>
        </authorList>
    </citation>
    <scope>NUCLEOTIDE SEQUENCE [LARGE SCALE GENOMIC DNA]</scope>
    <source>
        <strain evidence="9 10">C4</strain>
    </source>
</reference>
<organism evidence="9 10">
    <name type="scientific">Corallincola holothuriorum</name>
    <dbReference type="NCBI Taxonomy" id="2282215"/>
    <lineage>
        <taxon>Bacteria</taxon>
        <taxon>Pseudomonadati</taxon>
        <taxon>Pseudomonadota</taxon>
        <taxon>Gammaproteobacteria</taxon>
        <taxon>Alteromonadales</taxon>
        <taxon>Psychromonadaceae</taxon>
        <taxon>Corallincola</taxon>
    </lineage>
</organism>
<dbReference type="InterPro" id="IPR007197">
    <property type="entry name" value="rSAM"/>
</dbReference>
<comment type="cofactor">
    <cofactor evidence="6">
        <name>[4Fe-4S] cluster</name>
        <dbReference type="ChEBI" id="CHEBI:49883"/>
    </cofactor>
    <text evidence="6">Binds 1 [4Fe-4S] cluster. The cluster is coordinated with 3 cysteines and an exchangeable S-adenosyl-L-methionine.</text>
</comment>
<name>A0A368NJG7_9GAMM</name>
<keyword evidence="5 6" id="KW-0411">Iron-sulfur</keyword>
<dbReference type="PANTHER" id="PTHR32331">
    <property type="entry name" value="UPF0313 PROTEIN YGIQ"/>
    <property type="match status" value="1"/>
</dbReference>
<dbReference type="Pfam" id="PF04055">
    <property type="entry name" value="Radical_SAM"/>
    <property type="match status" value="1"/>
</dbReference>
<dbReference type="InterPro" id="IPR020612">
    <property type="entry name" value="Methylthiotransferase_CS"/>
</dbReference>
<comment type="similarity">
    <text evidence="6">Belongs to the UPF0313 family.</text>
</comment>
<dbReference type="Proteomes" id="UP000252558">
    <property type="component" value="Unassembled WGS sequence"/>
</dbReference>
<dbReference type="InterPro" id="IPR058240">
    <property type="entry name" value="rSAM_sf"/>
</dbReference>
<evidence type="ECO:0000313" key="10">
    <source>
        <dbReference type="Proteomes" id="UP000252558"/>
    </source>
</evidence>
<feature type="compositionally biased region" description="Basic residues" evidence="7">
    <location>
        <begin position="735"/>
        <end position="751"/>
    </location>
</feature>
<dbReference type="InterPro" id="IPR022946">
    <property type="entry name" value="UPF0313"/>
</dbReference>
<feature type="region of interest" description="Disordered" evidence="7">
    <location>
        <begin position="677"/>
        <end position="800"/>
    </location>
</feature>
<feature type="compositionally biased region" description="Basic residues" evidence="7">
    <location>
        <begin position="789"/>
        <end position="800"/>
    </location>
</feature>
<dbReference type="SMART" id="SM00729">
    <property type="entry name" value="Elp3"/>
    <property type="match status" value="1"/>
</dbReference>
<dbReference type="NCBIfam" id="TIGR03904">
    <property type="entry name" value="SAM_YgiQ"/>
    <property type="match status" value="1"/>
</dbReference>
<proteinExistence type="inferred from homology"/>
<dbReference type="RefSeq" id="WP_114338310.1">
    <property type="nucleotide sequence ID" value="NZ_QPID01000005.1"/>
</dbReference>
<keyword evidence="1 6" id="KW-0004">4Fe-4S</keyword>
<dbReference type="Pfam" id="PF11842">
    <property type="entry name" value="DUF3362"/>
    <property type="match status" value="1"/>
</dbReference>
<dbReference type="Gene3D" id="3.80.30.20">
    <property type="entry name" value="tm_1862 like domain"/>
    <property type="match status" value="1"/>
</dbReference>
<dbReference type="InterPro" id="IPR013704">
    <property type="entry name" value="UPF0313_N"/>
</dbReference>
<feature type="compositionally biased region" description="Polar residues" evidence="7">
    <location>
        <begin position="712"/>
        <end position="721"/>
    </location>
</feature>
<evidence type="ECO:0000256" key="7">
    <source>
        <dbReference type="SAM" id="MobiDB-lite"/>
    </source>
</evidence>
<dbReference type="PANTHER" id="PTHR32331:SF0">
    <property type="entry name" value="UPF0313 PROTEIN YGIQ"/>
    <property type="match status" value="1"/>
</dbReference>
<keyword evidence="10" id="KW-1185">Reference proteome</keyword>
<feature type="binding site" evidence="6">
    <location>
        <position position="390"/>
    </location>
    <ligand>
        <name>[4Fe-4S] cluster</name>
        <dbReference type="ChEBI" id="CHEBI:49883"/>
        <note>4Fe-4S-S-AdoMet</note>
    </ligand>
</feature>
<gene>
    <name evidence="9" type="ORF">DU002_10415</name>
</gene>
<dbReference type="HAMAP" id="MF_01251">
    <property type="entry name" value="UPF0313"/>
    <property type="match status" value="1"/>
</dbReference>
<dbReference type="InterPro" id="IPR006638">
    <property type="entry name" value="Elp3/MiaA/NifB-like_rSAM"/>
</dbReference>
<dbReference type="Pfam" id="PF08497">
    <property type="entry name" value="Radical_SAM_N"/>
    <property type="match status" value="1"/>
</dbReference>
<evidence type="ECO:0000256" key="4">
    <source>
        <dbReference type="ARBA" id="ARBA00023004"/>
    </source>
</evidence>
<keyword evidence="2 6" id="KW-0949">S-adenosyl-L-methionine</keyword>
<sequence>MQHAEQPLFSYPKYWAECYGTAPFLPMSKKEMDALGWDSCDIIIVTGDAYVDHPSFGMAVIGRMLESQGFRVGIIAQPDWTSKDAFQALGKPNLFFGVTAGNMDSMINRYTADRKLRHDDAYTPNNEGGKRPDRAVTVYTQRCKEAYKGIPVVIGGIEASLRRIAHYDYWSDKVRKSVLFDSKADLLVYGNAERPLADIAHRFAEGKSISDMQDIRGTAVLRNQPLEGWSGLDSTHLDGLRKIDPLPNPYQVEDVSTCSEKSAAEEAAAPETAQAITVMPFNAKADKRKPWEYTYIKLPAYERVAEDKYLYAHASRVMHQETNPGCARALFQQAGNRWVWVNPPAYPLSTDEMDRVFGMAYQRIPHPSYGKAKIPAYDMIKTSVNIMRGCFGGCSFCSITEHEGRIIQSRSEDSIVQEIEEIRDKVPGFTGVISDLGGPTANMYRLNCKSPKAEQTCRRFSCVYPDICHHMDTDHTPTINLYRRARDIKGIKKILIASGVRYDLAVEDPRYVKELAKYHVGGYLKIAPEHTEQGPLKQMMKPGMDTYYKFKELFDKYSKEAGKEQYLIPYFISAHPGTTDKDMVNLALWLKQNRFKLDQVQNFYPSPLANATTMYHTEVDPLHKVNHKVGKIPVAKKGRQRKFHRALLRYHAPENADLIREGLKNMGLSQLIGNGPNHLVAPATHTSRGGKASVDGGQKAQSGRNRPAPSQRGLTRFSSDQPLGARSHDEQPKRGTGKKKASGKQAQKGRHNGGNEANRPNGKGGQAKAGQTKAGQSKSGARPTPRNKVGQKGKSAPRPR</sequence>
<keyword evidence="4 6" id="KW-0408">Iron</keyword>
<evidence type="ECO:0000256" key="6">
    <source>
        <dbReference type="HAMAP-Rule" id="MF_01251"/>
    </source>
</evidence>
<dbReference type="SFLD" id="SFLDG01069">
    <property type="entry name" value="UPF0313"/>
    <property type="match status" value="1"/>
</dbReference>
<accession>A0A368NJG7</accession>
<protein>
    <submittedName>
        <fullName evidence="9">YgiQ family radical SAM protein</fullName>
    </submittedName>
</protein>
<dbReference type="PROSITE" id="PS51918">
    <property type="entry name" value="RADICAL_SAM"/>
    <property type="match status" value="1"/>
</dbReference>
<evidence type="ECO:0000259" key="8">
    <source>
        <dbReference type="PROSITE" id="PS51918"/>
    </source>
</evidence>
<dbReference type="InterPro" id="IPR024560">
    <property type="entry name" value="UPF0313_C"/>
</dbReference>
<feature type="domain" description="Radical SAM core" evidence="8">
    <location>
        <begin position="376"/>
        <end position="654"/>
    </location>
</feature>
<evidence type="ECO:0000313" key="9">
    <source>
        <dbReference type="EMBL" id="RCU50023.1"/>
    </source>
</evidence>
<comment type="caution">
    <text evidence="9">The sequence shown here is derived from an EMBL/GenBank/DDBJ whole genome shotgun (WGS) entry which is preliminary data.</text>
</comment>
<dbReference type="SFLD" id="SFLDS00029">
    <property type="entry name" value="Radical_SAM"/>
    <property type="match status" value="1"/>
</dbReference>
<dbReference type="OrthoDB" id="9803479at2"/>
<evidence type="ECO:0000256" key="5">
    <source>
        <dbReference type="ARBA" id="ARBA00023014"/>
    </source>
</evidence>